<protein>
    <submittedName>
        <fullName evidence="2">Uncharacterized protein</fullName>
    </submittedName>
</protein>
<organism evidence="2 3">
    <name type="scientific">Apiospora phragmitis</name>
    <dbReference type="NCBI Taxonomy" id="2905665"/>
    <lineage>
        <taxon>Eukaryota</taxon>
        <taxon>Fungi</taxon>
        <taxon>Dikarya</taxon>
        <taxon>Ascomycota</taxon>
        <taxon>Pezizomycotina</taxon>
        <taxon>Sordariomycetes</taxon>
        <taxon>Xylariomycetidae</taxon>
        <taxon>Amphisphaeriales</taxon>
        <taxon>Apiosporaceae</taxon>
        <taxon>Apiospora</taxon>
    </lineage>
</organism>
<proteinExistence type="predicted"/>
<accession>A0ABR1VQ40</accession>
<dbReference type="GeneID" id="92088737"/>
<reference evidence="2 3" key="1">
    <citation type="submission" date="2023-01" db="EMBL/GenBank/DDBJ databases">
        <title>Analysis of 21 Apiospora genomes using comparative genomics revels a genus with tremendous synthesis potential of carbohydrate active enzymes and secondary metabolites.</title>
        <authorList>
            <person name="Sorensen T."/>
        </authorList>
    </citation>
    <scope>NUCLEOTIDE SEQUENCE [LARGE SCALE GENOMIC DNA]</scope>
    <source>
        <strain evidence="2 3">CBS 135458</strain>
    </source>
</reference>
<name>A0ABR1VQ40_9PEZI</name>
<dbReference type="RefSeq" id="XP_066717841.1">
    <property type="nucleotide sequence ID" value="XM_066855674.1"/>
</dbReference>
<evidence type="ECO:0000256" key="1">
    <source>
        <dbReference type="SAM" id="MobiDB-lite"/>
    </source>
</evidence>
<keyword evidence="3" id="KW-1185">Reference proteome</keyword>
<comment type="caution">
    <text evidence="2">The sequence shown here is derived from an EMBL/GenBank/DDBJ whole genome shotgun (WGS) entry which is preliminary data.</text>
</comment>
<evidence type="ECO:0000313" key="3">
    <source>
        <dbReference type="Proteomes" id="UP001480595"/>
    </source>
</evidence>
<dbReference type="EMBL" id="JAQQWL010000005">
    <property type="protein sequence ID" value="KAK8073366.1"/>
    <property type="molecule type" value="Genomic_DNA"/>
</dbReference>
<feature type="region of interest" description="Disordered" evidence="1">
    <location>
        <begin position="230"/>
        <end position="265"/>
    </location>
</feature>
<evidence type="ECO:0000313" key="2">
    <source>
        <dbReference type="EMBL" id="KAK8073366.1"/>
    </source>
</evidence>
<feature type="compositionally biased region" description="Polar residues" evidence="1">
    <location>
        <begin position="230"/>
        <end position="256"/>
    </location>
</feature>
<dbReference type="Proteomes" id="UP001480595">
    <property type="component" value="Unassembled WGS sequence"/>
</dbReference>
<sequence>MTVNELCKECLCGTKLYAAFAKLNHILAEMNDKGLERRSALSKRLATILSERELLDPPSNELICHPALVINEMWGESYNALCRELGLSNLAIFKAPSDSERSWLVSGSTYSIPFGSVCPLHPRGNPVAPGRDSDGWPAPDNVPTESDYMSQVPEPGGLVSVVESSQSGYVLADGRTDQPNNSASLIPTTSLDSRYTSLHLFADIAARYPEYTNAPTADTHAQTPVIDSTTRLSGATSTSPQCSEAQTLAESIQADQSEGGDENDGLDDLVQWSQPEFPAVSAELQILVSNTYISNPQNRRRKQLHLQGKDPPPTAYKLLEIPPRVKTIRNLAVREMAPKLLETVQGQLRWTWRLIHLVHGGLYAQMKTYKTIVLSFKTCKYAPTPQIQFDWGNEKEVAECRDLSTLAIVEGPVTFRTVGHPLILLVLQFYKEEAWPWLADNQRWDETDDSAVSEISDCCAMNCTCRTCGAADDPSPFSS</sequence>
<gene>
    <name evidence="2" type="ORF">PG994_004265</name>
</gene>